<reference evidence="4 5" key="1">
    <citation type="submission" date="2020-05" db="EMBL/GenBank/DDBJ databases">
        <title>Draft Genome Sequence of Ochrobactrum soli Isolated from Stable Fly Gut.</title>
        <authorList>
            <person name="Pileggi M.T."/>
            <person name="Vazhakkala L.J."/>
            <person name="Wong C.N."/>
        </authorList>
    </citation>
    <scope>NUCLEOTIDE SEQUENCE [LARGE SCALE GENOMIC DNA]</scope>
    <source>
        <strain evidence="4 5">MTP-C0764</strain>
    </source>
</reference>
<keyword evidence="5" id="KW-1185">Reference proteome</keyword>
<dbReference type="NCBIfam" id="TIGR00254">
    <property type="entry name" value="GGDEF"/>
    <property type="match status" value="1"/>
</dbReference>
<gene>
    <name evidence="4" type="ORF">HKX02_23850</name>
</gene>
<feature type="transmembrane region" description="Helical" evidence="1">
    <location>
        <begin position="49"/>
        <end position="67"/>
    </location>
</feature>
<feature type="transmembrane region" description="Helical" evidence="1">
    <location>
        <begin position="21"/>
        <end position="43"/>
    </location>
</feature>
<dbReference type="PROSITE" id="PS50883">
    <property type="entry name" value="EAL"/>
    <property type="match status" value="1"/>
</dbReference>
<dbReference type="RefSeq" id="WP_109369620.1">
    <property type="nucleotide sequence ID" value="NZ_JABFCY010000022.1"/>
</dbReference>
<dbReference type="InterPro" id="IPR052155">
    <property type="entry name" value="Biofilm_reg_signaling"/>
</dbReference>
<dbReference type="AlphaFoldDB" id="A0A849KN04"/>
<evidence type="ECO:0000259" key="3">
    <source>
        <dbReference type="PROSITE" id="PS50887"/>
    </source>
</evidence>
<proteinExistence type="predicted"/>
<feature type="transmembrane region" description="Helical" evidence="1">
    <location>
        <begin position="152"/>
        <end position="180"/>
    </location>
</feature>
<dbReference type="InterPro" id="IPR035919">
    <property type="entry name" value="EAL_sf"/>
</dbReference>
<name>A0A849KN04_9HYPH</name>
<dbReference type="Pfam" id="PF12860">
    <property type="entry name" value="PAS_7"/>
    <property type="match status" value="1"/>
</dbReference>
<dbReference type="EMBL" id="JABFCY010000022">
    <property type="protein sequence ID" value="NNU63265.1"/>
    <property type="molecule type" value="Genomic_DNA"/>
</dbReference>
<dbReference type="PANTHER" id="PTHR44757:SF2">
    <property type="entry name" value="BIOFILM ARCHITECTURE MAINTENANCE PROTEIN MBAA"/>
    <property type="match status" value="1"/>
</dbReference>
<dbReference type="Proteomes" id="UP000574931">
    <property type="component" value="Unassembled WGS sequence"/>
</dbReference>
<dbReference type="Gene3D" id="3.20.20.450">
    <property type="entry name" value="EAL domain"/>
    <property type="match status" value="1"/>
</dbReference>
<dbReference type="InterPro" id="IPR043128">
    <property type="entry name" value="Rev_trsase/Diguanyl_cyclase"/>
</dbReference>
<evidence type="ECO:0000256" key="1">
    <source>
        <dbReference type="SAM" id="Phobius"/>
    </source>
</evidence>
<accession>A0A849KN04</accession>
<keyword evidence="1" id="KW-0812">Transmembrane</keyword>
<dbReference type="PROSITE" id="PS50887">
    <property type="entry name" value="GGDEF"/>
    <property type="match status" value="1"/>
</dbReference>
<dbReference type="Pfam" id="PF00990">
    <property type="entry name" value="GGDEF"/>
    <property type="match status" value="1"/>
</dbReference>
<sequence length="765" mass="84895">MWRSRKPDIPADVRLSFMRSLYGNRTTLWFGLLAHVVACVVIYVKTLDWHFIGFAGLFAVVALGRLYDMRQFDRARLTQLTSADLDRWELRYLIGASLVCATLGMLCFFSIFVLRDPFAELASLTILLASVVSIVGRNYASAKAVVLMSICTLIPVLAGLVLAGTPFHIIIGLLLIPYFLSNIEMANGLREFLFAAVMGKRRLSIVAGRFDAALNNMPQGLLMLDGQSRIAVINNKAKAMLRIAEHTKLHGRRLEVLLRYCAREGLFPHNDMTNVRARMTDLVAGRKTRDIFQLSGERYIECIGNQTVGDGAVLMFEDVTQRVEAEARIQHMARFDGLTGLPNRNYFETMVRTLRAHQPSDSFAALVVIDINHFKHVNDTLGHHTGDVLLRLFAERLYSLDQQRFVVSRFGGDEFVVFVFNLQTQAEITGVMDHITSVVSGVYDLDGDHVHIEISAGIAIENIASCDVGNMHINADLALYEAKGHEDRQWAVFVGAMDTKYRSRQKLKADLRQAIGNNEIKVVYQPIVSAQSLRIVACEALARWEHPELGNVPPAEFIPLAEEMGIITDITRFMLEQACMDCLTWGDRIGVSVNLSAIDLKSSEIARDIAAALQKSGLPAHRLEVEVTESAIIADRNKTSMVLQRLKNAGINIALDDFGTGYSSLSYLNTLPLTKVKVDRSFVRDITTDRRSLMLLRGVTQLSHELGLGVTVEGVETEEQLALIRVAAGADLVQGYLLGMPLPADTIGSMTTKSVTWREGGRTVA</sequence>
<evidence type="ECO:0000313" key="5">
    <source>
        <dbReference type="Proteomes" id="UP000574931"/>
    </source>
</evidence>
<dbReference type="SUPFAM" id="SSF141868">
    <property type="entry name" value="EAL domain-like"/>
    <property type="match status" value="1"/>
</dbReference>
<dbReference type="InterPro" id="IPR000160">
    <property type="entry name" value="GGDEF_dom"/>
</dbReference>
<comment type="caution">
    <text evidence="4">The sequence shown here is derived from an EMBL/GenBank/DDBJ whole genome shotgun (WGS) entry which is preliminary data.</text>
</comment>
<keyword evidence="1" id="KW-1133">Transmembrane helix</keyword>
<dbReference type="CDD" id="cd01948">
    <property type="entry name" value="EAL"/>
    <property type="match status" value="1"/>
</dbReference>
<dbReference type="SUPFAM" id="SSF55073">
    <property type="entry name" value="Nucleotide cyclase"/>
    <property type="match status" value="1"/>
</dbReference>
<feature type="domain" description="EAL" evidence="2">
    <location>
        <begin position="504"/>
        <end position="755"/>
    </location>
</feature>
<dbReference type="Gene3D" id="3.30.70.270">
    <property type="match status" value="1"/>
</dbReference>
<feature type="transmembrane region" description="Helical" evidence="1">
    <location>
        <begin position="92"/>
        <end position="115"/>
    </location>
</feature>
<dbReference type="InterPro" id="IPR029787">
    <property type="entry name" value="Nucleotide_cyclase"/>
</dbReference>
<dbReference type="Gene3D" id="3.30.450.20">
    <property type="entry name" value="PAS domain"/>
    <property type="match status" value="1"/>
</dbReference>
<protein>
    <submittedName>
        <fullName evidence="4">EAL domain-containing protein</fullName>
    </submittedName>
</protein>
<feature type="transmembrane region" description="Helical" evidence="1">
    <location>
        <begin position="121"/>
        <end position="140"/>
    </location>
</feature>
<dbReference type="SMART" id="SM00267">
    <property type="entry name" value="GGDEF"/>
    <property type="match status" value="1"/>
</dbReference>
<dbReference type="PANTHER" id="PTHR44757">
    <property type="entry name" value="DIGUANYLATE CYCLASE DGCP"/>
    <property type="match status" value="1"/>
</dbReference>
<dbReference type="InterPro" id="IPR001633">
    <property type="entry name" value="EAL_dom"/>
</dbReference>
<evidence type="ECO:0000313" key="4">
    <source>
        <dbReference type="EMBL" id="NNU63265.1"/>
    </source>
</evidence>
<organism evidence="4 5">
    <name type="scientific">Ochrobactrum soli</name>
    <dbReference type="NCBI Taxonomy" id="2448455"/>
    <lineage>
        <taxon>Bacteria</taxon>
        <taxon>Pseudomonadati</taxon>
        <taxon>Pseudomonadota</taxon>
        <taxon>Alphaproteobacteria</taxon>
        <taxon>Hyphomicrobiales</taxon>
        <taxon>Brucellaceae</taxon>
        <taxon>Brucella/Ochrobactrum group</taxon>
        <taxon>Ochrobactrum</taxon>
    </lineage>
</organism>
<dbReference type="CDD" id="cd01949">
    <property type="entry name" value="GGDEF"/>
    <property type="match status" value="1"/>
</dbReference>
<evidence type="ECO:0000259" key="2">
    <source>
        <dbReference type="PROSITE" id="PS50883"/>
    </source>
</evidence>
<dbReference type="Pfam" id="PF00563">
    <property type="entry name" value="EAL"/>
    <property type="match status" value="1"/>
</dbReference>
<dbReference type="SMART" id="SM00052">
    <property type="entry name" value="EAL"/>
    <property type="match status" value="1"/>
</dbReference>
<feature type="domain" description="GGDEF" evidence="3">
    <location>
        <begin position="362"/>
        <end position="495"/>
    </location>
</feature>
<keyword evidence="1" id="KW-0472">Membrane</keyword>